<reference evidence="7 8" key="1">
    <citation type="journal article" date="2015" name="Nature">
        <title>rRNA introns, odd ribosomes, and small enigmatic genomes across a large radiation of phyla.</title>
        <authorList>
            <person name="Brown C.T."/>
            <person name="Hug L.A."/>
            <person name="Thomas B.C."/>
            <person name="Sharon I."/>
            <person name="Castelle C.J."/>
            <person name="Singh A."/>
            <person name="Wilkins M.J."/>
            <person name="Williams K.H."/>
            <person name="Banfield J.F."/>
        </authorList>
    </citation>
    <scope>NUCLEOTIDE SEQUENCE [LARGE SCALE GENOMIC DNA]</scope>
</reference>
<evidence type="ECO:0000256" key="4">
    <source>
        <dbReference type="PROSITE-ProRule" id="PRU01248"/>
    </source>
</evidence>
<dbReference type="GO" id="GO:0003677">
    <property type="term" value="F:DNA binding"/>
    <property type="evidence" value="ECO:0007669"/>
    <property type="project" value="UniProtKB-UniRule"/>
</dbReference>
<evidence type="ECO:0000259" key="5">
    <source>
        <dbReference type="PROSITE" id="PS51898"/>
    </source>
</evidence>
<dbReference type="PANTHER" id="PTHR30349">
    <property type="entry name" value="PHAGE INTEGRASE-RELATED"/>
    <property type="match status" value="1"/>
</dbReference>
<comment type="caution">
    <text evidence="7">The sequence shown here is derived from an EMBL/GenBank/DDBJ whole genome shotgun (WGS) entry which is preliminary data.</text>
</comment>
<accession>A0A837HP62</accession>
<sequence length="309" mass="36727">MEKSLRELFEDYVNECRYSAKLRAETIRGYRNVFNLFLKIMPEVTTLELLTPGMLNEFFKRINTRIRIVGRDTLRSGVKNSTIKTQFNKLNVFFIWLQRKSYINSNPLQDIKRPRVTYNDFRRLKDEEIHKIYSAITRCYINSFTLRRDIMMVSLLLYCGLRKGELVALQLRDIDIEKEEITIRGETSKSGNTRILRMHPTLLLHLKDYLKEVKIRDLRTEHLIVSNRDDSGLTYEGLKHWVQALVNKSGIKFHLHQFRHTFACKLAENDTSAFKIQKLMGHIDIRMTMKYERSMRPEDMREDIAKISI</sequence>
<dbReference type="GO" id="GO:0015074">
    <property type="term" value="P:DNA integration"/>
    <property type="evidence" value="ECO:0007669"/>
    <property type="project" value="InterPro"/>
</dbReference>
<keyword evidence="3" id="KW-0233">DNA recombination</keyword>
<dbReference type="InterPro" id="IPR002104">
    <property type="entry name" value="Integrase_catalytic"/>
</dbReference>
<dbReference type="SUPFAM" id="SSF56349">
    <property type="entry name" value="DNA breaking-rejoining enzymes"/>
    <property type="match status" value="1"/>
</dbReference>
<feature type="domain" description="Tyr recombinase" evidence="5">
    <location>
        <begin position="119"/>
        <end position="305"/>
    </location>
</feature>
<dbReference type="InterPro" id="IPR013762">
    <property type="entry name" value="Integrase-like_cat_sf"/>
</dbReference>
<comment type="similarity">
    <text evidence="1">Belongs to the 'phage' integrase family.</text>
</comment>
<protein>
    <submittedName>
        <fullName evidence="7">Phage integrase family protein</fullName>
    </submittedName>
</protein>
<dbReference type="CDD" id="cd00397">
    <property type="entry name" value="DNA_BRE_C"/>
    <property type="match status" value="1"/>
</dbReference>
<dbReference type="InterPro" id="IPR011010">
    <property type="entry name" value="DNA_brk_join_enz"/>
</dbReference>
<feature type="domain" description="Core-binding (CB)" evidence="6">
    <location>
        <begin position="3"/>
        <end position="98"/>
    </location>
</feature>
<name>A0A837HP62_9BACT</name>
<evidence type="ECO:0000256" key="1">
    <source>
        <dbReference type="ARBA" id="ARBA00008857"/>
    </source>
</evidence>
<dbReference type="EMBL" id="LBWE01000001">
    <property type="protein sequence ID" value="KKR02272.1"/>
    <property type="molecule type" value="Genomic_DNA"/>
</dbReference>
<dbReference type="Pfam" id="PF00589">
    <property type="entry name" value="Phage_integrase"/>
    <property type="match status" value="1"/>
</dbReference>
<dbReference type="Gene3D" id="1.10.443.10">
    <property type="entry name" value="Intergrase catalytic core"/>
    <property type="match status" value="1"/>
</dbReference>
<dbReference type="InterPro" id="IPR044068">
    <property type="entry name" value="CB"/>
</dbReference>
<dbReference type="InterPro" id="IPR050090">
    <property type="entry name" value="Tyrosine_recombinase_XerCD"/>
</dbReference>
<evidence type="ECO:0000256" key="2">
    <source>
        <dbReference type="ARBA" id="ARBA00023125"/>
    </source>
</evidence>
<dbReference type="InterPro" id="IPR010998">
    <property type="entry name" value="Integrase_recombinase_N"/>
</dbReference>
<dbReference type="PROSITE" id="PS51900">
    <property type="entry name" value="CB"/>
    <property type="match status" value="1"/>
</dbReference>
<dbReference type="Gene3D" id="1.10.150.130">
    <property type="match status" value="1"/>
</dbReference>
<organism evidence="7 8">
    <name type="scientific">Candidatus Nomurabacteria bacterium GW2011_GWD2_39_12</name>
    <dbReference type="NCBI Taxonomy" id="1618759"/>
    <lineage>
        <taxon>Bacteria</taxon>
        <taxon>Candidatus Nomuraibacteriota</taxon>
    </lineage>
</organism>
<evidence type="ECO:0000259" key="6">
    <source>
        <dbReference type="PROSITE" id="PS51900"/>
    </source>
</evidence>
<dbReference type="PROSITE" id="PS51898">
    <property type="entry name" value="TYR_RECOMBINASE"/>
    <property type="match status" value="1"/>
</dbReference>
<keyword evidence="2 4" id="KW-0238">DNA-binding</keyword>
<dbReference type="Proteomes" id="UP000033998">
    <property type="component" value="Unassembled WGS sequence"/>
</dbReference>
<evidence type="ECO:0000313" key="7">
    <source>
        <dbReference type="EMBL" id="KKR02272.1"/>
    </source>
</evidence>
<dbReference type="GO" id="GO:0006310">
    <property type="term" value="P:DNA recombination"/>
    <property type="evidence" value="ECO:0007669"/>
    <property type="project" value="UniProtKB-KW"/>
</dbReference>
<gene>
    <name evidence="7" type="ORF">UT27_C0001G0050</name>
</gene>
<evidence type="ECO:0000313" key="8">
    <source>
        <dbReference type="Proteomes" id="UP000033998"/>
    </source>
</evidence>
<dbReference type="PANTHER" id="PTHR30349:SF41">
    <property type="entry name" value="INTEGRASE_RECOMBINASE PROTEIN MJ0367-RELATED"/>
    <property type="match status" value="1"/>
</dbReference>
<dbReference type="AlphaFoldDB" id="A0A837HP62"/>
<evidence type="ECO:0000256" key="3">
    <source>
        <dbReference type="ARBA" id="ARBA00023172"/>
    </source>
</evidence>
<proteinExistence type="inferred from homology"/>